<evidence type="ECO:0000256" key="1">
    <source>
        <dbReference type="ARBA" id="ARBA00010641"/>
    </source>
</evidence>
<comment type="similarity">
    <text evidence="1">Belongs to the sigma-70 factor family. ECF subfamily.</text>
</comment>
<dbReference type="EMBL" id="BMIK01000001">
    <property type="protein sequence ID" value="GGC14070.1"/>
    <property type="molecule type" value="Genomic_DNA"/>
</dbReference>
<evidence type="ECO:0000313" key="7">
    <source>
        <dbReference type="EMBL" id="GGC14070.1"/>
    </source>
</evidence>
<keyword evidence="8" id="KW-1185">Reference proteome</keyword>
<dbReference type="InterPro" id="IPR039425">
    <property type="entry name" value="RNA_pol_sigma-70-like"/>
</dbReference>
<dbReference type="InterPro" id="IPR013325">
    <property type="entry name" value="RNA_pol_sigma_r2"/>
</dbReference>
<gene>
    <name evidence="7" type="ORF">GCM10011386_02200</name>
</gene>
<dbReference type="NCBIfam" id="TIGR02985">
    <property type="entry name" value="Sig70_bacteroi1"/>
    <property type="match status" value="1"/>
</dbReference>
<dbReference type="InterPro" id="IPR013249">
    <property type="entry name" value="RNA_pol_sigma70_r4_t2"/>
</dbReference>
<dbReference type="Pfam" id="PF08281">
    <property type="entry name" value="Sigma70_r4_2"/>
    <property type="match status" value="1"/>
</dbReference>
<dbReference type="Gene3D" id="1.10.10.10">
    <property type="entry name" value="Winged helix-like DNA-binding domain superfamily/Winged helix DNA-binding domain"/>
    <property type="match status" value="1"/>
</dbReference>
<evidence type="ECO:0000256" key="2">
    <source>
        <dbReference type="ARBA" id="ARBA00023015"/>
    </source>
</evidence>
<reference evidence="8" key="1">
    <citation type="journal article" date="2019" name="Int. J. Syst. Evol. Microbiol.">
        <title>The Global Catalogue of Microorganisms (GCM) 10K type strain sequencing project: providing services to taxonomists for standard genome sequencing and annotation.</title>
        <authorList>
            <consortium name="The Broad Institute Genomics Platform"/>
            <consortium name="The Broad Institute Genome Sequencing Center for Infectious Disease"/>
            <person name="Wu L."/>
            <person name="Ma J."/>
        </authorList>
    </citation>
    <scope>NUCLEOTIDE SEQUENCE [LARGE SCALE GENOMIC DNA]</scope>
    <source>
        <strain evidence="8">CGMCC 1.15342</strain>
    </source>
</reference>
<evidence type="ECO:0000313" key="8">
    <source>
        <dbReference type="Proteomes" id="UP000597338"/>
    </source>
</evidence>
<evidence type="ECO:0000256" key="3">
    <source>
        <dbReference type="ARBA" id="ARBA00023082"/>
    </source>
</evidence>
<dbReference type="NCBIfam" id="TIGR02937">
    <property type="entry name" value="sigma70-ECF"/>
    <property type="match status" value="1"/>
</dbReference>
<dbReference type="SUPFAM" id="SSF88946">
    <property type="entry name" value="Sigma2 domain of RNA polymerase sigma factors"/>
    <property type="match status" value="1"/>
</dbReference>
<dbReference type="InterPro" id="IPR014284">
    <property type="entry name" value="RNA_pol_sigma-70_dom"/>
</dbReference>
<feature type="domain" description="RNA polymerase sigma factor 70 region 4 type 2" evidence="6">
    <location>
        <begin position="125"/>
        <end position="172"/>
    </location>
</feature>
<comment type="caution">
    <text evidence="7">The sequence shown here is derived from an EMBL/GenBank/DDBJ whole genome shotgun (WGS) entry which is preliminary data.</text>
</comment>
<dbReference type="SUPFAM" id="SSF88659">
    <property type="entry name" value="Sigma3 and sigma4 domains of RNA polymerase sigma factors"/>
    <property type="match status" value="1"/>
</dbReference>
<dbReference type="PANTHER" id="PTHR43133:SF46">
    <property type="entry name" value="RNA POLYMERASE SIGMA-70 FACTOR ECF SUBFAMILY"/>
    <property type="match status" value="1"/>
</dbReference>
<evidence type="ECO:0000259" key="5">
    <source>
        <dbReference type="Pfam" id="PF04542"/>
    </source>
</evidence>
<keyword evidence="3" id="KW-0731">Sigma factor</keyword>
<dbReference type="Gene3D" id="1.10.1740.10">
    <property type="match status" value="1"/>
</dbReference>
<name>A0ABQ1L0S7_9SPHI</name>
<evidence type="ECO:0000259" key="6">
    <source>
        <dbReference type="Pfam" id="PF08281"/>
    </source>
</evidence>
<accession>A0ABQ1L0S7</accession>
<dbReference type="InterPro" id="IPR013324">
    <property type="entry name" value="RNA_pol_sigma_r3/r4-like"/>
</dbReference>
<keyword evidence="2" id="KW-0805">Transcription regulation</keyword>
<dbReference type="InterPro" id="IPR014327">
    <property type="entry name" value="RNA_pol_sigma70_bacteroid"/>
</dbReference>
<dbReference type="GO" id="GO:0000428">
    <property type="term" value="C:DNA-directed RNA polymerase complex"/>
    <property type="evidence" value="ECO:0007669"/>
    <property type="project" value="UniProtKB-KW"/>
</dbReference>
<keyword evidence="4" id="KW-0804">Transcription</keyword>
<dbReference type="Proteomes" id="UP000597338">
    <property type="component" value="Unassembled WGS sequence"/>
</dbReference>
<feature type="domain" description="RNA polymerase sigma-70 region 2" evidence="5">
    <location>
        <begin position="25"/>
        <end position="92"/>
    </location>
</feature>
<organism evidence="7 8">
    <name type="scientific">Parapedobacter defluvii</name>
    <dbReference type="NCBI Taxonomy" id="2045106"/>
    <lineage>
        <taxon>Bacteria</taxon>
        <taxon>Pseudomonadati</taxon>
        <taxon>Bacteroidota</taxon>
        <taxon>Sphingobacteriia</taxon>
        <taxon>Sphingobacteriales</taxon>
        <taxon>Sphingobacteriaceae</taxon>
        <taxon>Parapedobacter</taxon>
    </lineage>
</organism>
<dbReference type="RefSeq" id="WP_188746530.1">
    <property type="nucleotide sequence ID" value="NZ_BMIK01000001.1"/>
</dbReference>
<dbReference type="InterPro" id="IPR036388">
    <property type="entry name" value="WH-like_DNA-bd_sf"/>
</dbReference>
<proteinExistence type="inferred from homology"/>
<sequence length="192" mass="22712">MATSGNTITAQQPSKELDAAYFESLYRAHWSKLYRYCLSYVRNQAVAEEIIQSVFESLWQRKDKMAIDTATVEGYLFRAVKLKIFDYHRQLASRKKHEDSLTATPSNDRNDTEEHCYFRELSAHVEALVDQLPDRCQQVYKLNIEEGYSYREVANTMDISVHTVKEHLIRARHFLSRKLRKQYGETFYLQNR</sequence>
<protein>
    <submittedName>
        <fullName evidence="7">DNA-directed RNA polymerase sigma-70 factor</fullName>
    </submittedName>
</protein>
<keyword evidence="7" id="KW-0240">DNA-directed RNA polymerase</keyword>
<dbReference type="InterPro" id="IPR007627">
    <property type="entry name" value="RNA_pol_sigma70_r2"/>
</dbReference>
<dbReference type="PANTHER" id="PTHR43133">
    <property type="entry name" value="RNA POLYMERASE ECF-TYPE SIGMA FACTO"/>
    <property type="match status" value="1"/>
</dbReference>
<dbReference type="Pfam" id="PF04542">
    <property type="entry name" value="Sigma70_r2"/>
    <property type="match status" value="1"/>
</dbReference>
<evidence type="ECO:0000256" key="4">
    <source>
        <dbReference type="ARBA" id="ARBA00023163"/>
    </source>
</evidence>